<feature type="signal peptide" evidence="5">
    <location>
        <begin position="1"/>
        <end position="17"/>
    </location>
</feature>
<keyword evidence="4" id="KW-0720">Serine protease</keyword>
<dbReference type="Gene3D" id="3.40.50.200">
    <property type="entry name" value="Peptidase S8/S53 domain"/>
    <property type="match status" value="1"/>
</dbReference>
<dbReference type="InterPro" id="IPR000209">
    <property type="entry name" value="Peptidase_S8/S53_dom"/>
</dbReference>
<keyword evidence="3" id="KW-0378">Hydrolase</keyword>
<evidence type="ECO:0000313" key="7">
    <source>
        <dbReference type="EMBL" id="EDM79257.1"/>
    </source>
</evidence>
<evidence type="ECO:0000256" key="2">
    <source>
        <dbReference type="ARBA" id="ARBA00022670"/>
    </source>
</evidence>
<protein>
    <recommendedName>
        <fullName evidence="6">Peptidase S8/S53 domain-containing protein</fullName>
    </recommendedName>
</protein>
<dbReference type="InterPro" id="IPR050131">
    <property type="entry name" value="Peptidase_S8_subtilisin-like"/>
</dbReference>
<comment type="similarity">
    <text evidence="1">Belongs to the peptidase S8 family.</text>
</comment>
<dbReference type="PROSITE" id="PS51257">
    <property type="entry name" value="PROKAR_LIPOPROTEIN"/>
    <property type="match status" value="1"/>
</dbReference>
<evidence type="ECO:0000313" key="8">
    <source>
        <dbReference type="Proteomes" id="UP000005801"/>
    </source>
</evidence>
<dbReference type="PANTHER" id="PTHR43806">
    <property type="entry name" value="PEPTIDASE S8"/>
    <property type="match status" value="1"/>
</dbReference>
<keyword evidence="8" id="KW-1185">Reference proteome</keyword>
<feature type="domain" description="Peptidase S8/S53" evidence="6">
    <location>
        <begin position="203"/>
        <end position="472"/>
    </location>
</feature>
<evidence type="ECO:0000256" key="1">
    <source>
        <dbReference type="ARBA" id="ARBA00011073"/>
    </source>
</evidence>
<dbReference type="InterPro" id="IPR036852">
    <property type="entry name" value="Peptidase_S8/S53_dom_sf"/>
</dbReference>
<proteinExistence type="inferred from homology"/>
<dbReference type="PANTHER" id="PTHR43806:SF11">
    <property type="entry name" value="CEREVISIN-RELATED"/>
    <property type="match status" value="1"/>
</dbReference>
<organism evidence="7 8">
    <name type="scientific">Plesiocystis pacifica SIR-1</name>
    <dbReference type="NCBI Taxonomy" id="391625"/>
    <lineage>
        <taxon>Bacteria</taxon>
        <taxon>Pseudomonadati</taxon>
        <taxon>Myxococcota</taxon>
        <taxon>Polyangia</taxon>
        <taxon>Nannocystales</taxon>
        <taxon>Nannocystaceae</taxon>
        <taxon>Plesiocystis</taxon>
    </lineage>
</organism>
<evidence type="ECO:0000256" key="5">
    <source>
        <dbReference type="SAM" id="SignalP"/>
    </source>
</evidence>
<dbReference type="GO" id="GO:0004252">
    <property type="term" value="F:serine-type endopeptidase activity"/>
    <property type="evidence" value="ECO:0007669"/>
    <property type="project" value="InterPro"/>
</dbReference>
<dbReference type="SUPFAM" id="SSF52743">
    <property type="entry name" value="Subtilisin-like"/>
    <property type="match status" value="1"/>
</dbReference>
<comment type="caution">
    <text evidence="7">The sequence shown here is derived from an EMBL/GenBank/DDBJ whole genome shotgun (WGS) entry which is preliminary data.</text>
</comment>
<dbReference type="AlphaFoldDB" id="A6G4E5"/>
<dbReference type="eggNOG" id="COG1404">
    <property type="taxonomic scope" value="Bacteria"/>
</dbReference>
<dbReference type="RefSeq" id="WP_006971594.1">
    <property type="nucleotide sequence ID" value="NZ_ABCS01000021.1"/>
</dbReference>
<reference evidence="7 8" key="1">
    <citation type="submission" date="2007-06" db="EMBL/GenBank/DDBJ databases">
        <authorList>
            <person name="Shimkets L."/>
            <person name="Ferriera S."/>
            <person name="Johnson J."/>
            <person name="Kravitz S."/>
            <person name="Beeson K."/>
            <person name="Sutton G."/>
            <person name="Rogers Y.-H."/>
            <person name="Friedman R."/>
            <person name="Frazier M."/>
            <person name="Venter J.C."/>
        </authorList>
    </citation>
    <scope>NUCLEOTIDE SEQUENCE [LARGE SCALE GENOMIC DNA]</scope>
    <source>
        <strain evidence="7 8">SIR-1</strain>
    </source>
</reference>
<dbReference type="GO" id="GO:0006508">
    <property type="term" value="P:proteolysis"/>
    <property type="evidence" value="ECO:0007669"/>
    <property type="project" value="UniProtKB-KW"/>
</dbReference>
<sequence length="675" mass="69587">MNVYARFPFALPVLTVAGVLSLAGCPADDTDDEAGDDVGDTDSEALTCPNARVVALLDDPADDCEIDGLPANWTALRLFEEGSPGLMTIPGDAPGELGRYCSYAFDGASEDADYEELLAALDASASVTEDTAAIDCVARLAQANTTESEAVHLALRDAFRLNIDSVGSDELGATLAAIQPVDVGLVDTVSHSFNGNPALTPVNSHGIQMGELIEGIRCPGSAPECVITPLQFHLAMTRESWDSAPNWDNGGHFGSQADIAMGIYDALANWKRRQQMAPQPPVRLVINLSLGWEPIAGDADSLLADAADFERGPSRAVYDALRYAACEGALVFAAAGNNPEPGCDGHEGVLIPATFQGEAAPTASECAALGFEAPDDPELPIFADAATRPLVYAVGGLDSRDAPLPNARADAQVALAALGANSASGKVPGVTSLALTGTSVSTAVASGTAALVWSYRPELRPDEVADLIYASAWPTGASVDAVGVDGHAEVRRICVCAALSSACADQDPAECPQLDCTAVAPAADANLGDFFEEFDAVIGAGTSESFTEGLSAEGDPVCEENASASPFLASPQPELPICPHCNIDTGPGTSMATLHMAIDPSYAGTITAASLTSFDEVGTPTTHRFDATILASLNDLAIESTQVLVDATGWDSAVLDFTIEDLAGASTQSGPVTIR</sequence>
<evidence type="ECO:0000256" key="3">
    <source>
        <dbReference type="ARBA" id="ARBA00022801"/>
    </source>
</evidence>
<keyword evidence="5" id="KW-0732">Signal</keyword>
<dbReference type="CDD" id="cd00306">
    <property type="entry name" value="Peptidases_S8_S53"/>
    <property type="match status" value="1"/>
</dbReference>
<feature type="chain" id="PRO_5002695105" description="Peptidase S8/S53 domain-containing protein" evidence="5">
    <location>
        <begin position="18"/>
        <end position="675"/>
    </location>
</feature>
<keyword evidence="2" id="KW-0645">Protease</keyword>
<evidence type="ECO:0000256" key="4">
    <source>
        <dbReference type="ARBA" id="ARBA00022825"/>
    </source>
</evidence>
<name>A6G4E5_9BACT</name>
<dbReference type="OrthoDB" id="5494295at2"/>
<evidence type="ECO:0000259" key="6">
    <source>
        <dbReference type="Pfam" id="PF00082"/>
    </source>
</evidence>
<dbReference type="Pfam" id="PF00082">
    <property type="entry name" value="Peptidase_S8"/>
    <property type="match status" value="1"/>
</dbReference>
<accession>A6G4E5</accession>
<dbReference type="Proteomes" id="UP000005801">
    <property type="component" value="Unassembled WGS sequence"/>
</dbReference>
<gene>
    <name evidence="7" type="ORF">PPSIR1_03933</name>
</gene>
<dbReference type="EMBL" id="ABCS01000021">
    <property type="protein sequence ID" value="EDM79257.1"/>
    <property type="molecule type" value="Genomic_DNA"/>
</dbReference>